<evidence type="ECO:0000313" key="3">
    <source>
        <dbReference type="Proteomes" id="UP000798951"/>
    </source>
</evidence>
<accession>A0ABQ6YMT7</accession>
<dbReference type="Gene3D" id="3.40.50.720">
    <property type="entry name" value="NAD(P)-binding Rossmann-like Domain"/>
    <property type="match status" value="1"/>
</dbReference>
<reference evidence="2 3" key="1">
    <citation type="submission" date="2019-07" db="EMBL/GenBank/DDBJ databases">
        <title>Genomic Encyclopedia of Type Strains, Phase IV (KMG-IV): sequencing the most valuable type-strain genomes for metagenomic binning, comparative biology and taxonomic classification.</title>
        <authorList>
            <person name="Goeker M."/>
        </authorList>
    </citation>
    <scope>NUCLEOTIDE SEQUENCE [LARGE SCALE GENOMIC DNA]</scope>
    <source>
        <strain evidence="2 3">DSM 44831</strain>
    </source>
</reference>
<evidence type="ECO:0000313" key="2">
    <source>
        <dbReference type="EMBL" id="KAF0847107.1"/>
    </source>
</evidence>
<feature type="region of interest" description="Disordered" evidence="1">
    <location>
        <begin position="47"/>
        <end position="77"/>
    </location>
</feature>
<sequence>MTSLQRHGAGALTRLLTPLAARVLMGSPDGAAWPSLYAATSPDITSGEFIGPAGRDQTSGTPRPAKLPKGAADSEPGVRLWADSERLTGVPFQPWNAFD</sequence>
<gene>
    <name evidence="2" type="ORF">FNL39_1034</name>
</gene>
<dbReference type="RefSeq" id="WP_236573312.1">
    <property type="nucleotide sequence ID" value="NZ_VMSD01000003.1"/>
</dbReference>
<keyword evidence="3" id="KW-1185">Reference proteome</keyword>
<name>A0ABQ6YMT7_9NOCA</name>
<comment type="caution">
    <text evidence="2">The sequence shown here is derived from an EMBL/GenBank/DDBJ whole genome shotgun (WGS) entry which is preliminary data.</text>
</comment>
<dbReference type="EMBL" id="VMSD01000003">
    <property type="protein sequence ID" value="KAF0847107.1"/>
    <property type="molecule type" value="Genomic_DNA"/>
</dbReference>
<evidence type="ECO:0000256" key="1">
    <source>
        <dbReference type="SAM" id="MobiDB-lite"/>
    </source>
</evidence>
<organism evidence="2 3">
    <name type="scientific">Nocardia caishijiensis</name>
    <dbReference type="NCBI Taxonomy" id="184756"/>
    <lineage>
        <taxon>Bacteria</taxon>
        <taxon>Bacillati</taxon>
        <taxon>Actinomycetota</taxon>
        <taxon>Actinomycetes</taxon>
        <taxon>Mycobacteriales</taxon>
        <taxon>Nocardiaceae</taxon>
        <taxon>Nocardia</taxon>
    </lineage>
</organism>
<protein>
    <submittedName>
        <fullName evidence="2">Uncharacterized protein</fullName>
    </submittedName>
</protein>
<dbReference type="Proteomes" id="UP000798951">
    <property type="component" value="Unassembled WGS sequence"/>
</dbReference>
<proteinExistence type="predicted"/>